<evidence type="ECO:0000313" key="3">
    <source>
        <dbReference type="Proteomes" id="UP000749559"/>
    </source>
</evidence>
<comment type="caution">
    <text evidence="2">The sequence shown here is derived from an EMBL/GenBank/DDBJ whole genome shotgun (WGS) entry which is preliminary data.</text>
</comment>
<dbReference type="InterPro" id="IPR001173">
    <property type="entry name" value="Glyco_trans_2-like"/>
</dbReference>
<dbReference type="CDD" id="cd00761">
    <property type="entry name" value="Glyco_tranf_GTA_type"/>
    <property type="match status" value="1"/>
</dbReference>
<dbReference type="EMBL" id="CAIIXF020000003">
    <property type="protein sequence ID" value="CAH1780295.1"/>
    <property type="molecule type" value="Genomic_DNA"/>
</dbReference>
<evidence type="ECO:0000313" key="2">
    <source>
        <dbReference type="EMBL" id="CAH1780295.1"/>
    </source>
</evidence>
<feature type="domain" description="Glycosyltransferase 2-like" evidence="1">
    <location>
        <begin position="142"/>
        <end position="230"/>
    </location>
</feature>
<dbReference type="Gene3D" id="3.90.550.10">
    <property type="entry name" value="Spore Coat Polysaccharide Biosynthesis Protein SpsA, Chain A"/>
    <property type="match status" value="1"/>
</dbReference>
<dbReference type="Proteomes" id="UP000749559">
    <property type="component" value="Unassembled WGS sequence"/>
</dbReference>
<dbReference type="PANTHER" id="PTHR15046">
    <property type="entry name" value="GLYCO_TRANS_2-LIKE DOMAIN-CONTAINING PROTEIN"/>
    <property type="match status" value="1"/>
</dbReference>
<dbReference type="PANTHER" id="PTHR15046:SF3">
    <property type="entry name" value="BETA-1,4 N-ACETYLGALACTOSAMINYLTRANSFERASE 2-LIKE"/>
    <property type="match status" value="1"/>
</dbReference>
<keyword evidence="3" id="KW-1185">Reference proteome</keyword>
<organism evidence="2 3">
    <name type="scientific">Owenia fusiformis</name>
    <name type="common">Polychaete worm</name>
    <dbReference type="NCBI Taxonomy" id="6347"/>
    <lineage>
        <taxon>Eukaryota</taxon>
        <taxon>Metazoa</taxon>
        <taxon>Spiralia</taxon>
        <taxon>Lophotrochozoa</taxon>
        <taxon>Annelida</taxon>
        <taxon>Polychaeta</taxon>
        <taxon>Sedentaria</taxon>
        <taxon>Canalipalpata</taxon>
        <taxon>Sabellida</taxon>
        <taxon>Oweniida</taxon>
        <taxon>Oweniidae</taxon>
        <taxon>Owenia</taxon>
    </lineage>
</organism>
<dbReference type="InterPro" id="IPR029044">
    <property type="entry name" value="Nucleotide-diphossugar_trans"/>
</dbReference>
<dbReference type="OrthoDB" id="2139606at2759"/>
<name>A0A8J1UQY7_OWEFU</name>
<evidence type="ECO:0000259" key="1">
    <source>
        <dbReference type="Pfam" id="PF00535"/>
    </source>
</evidence>
<proteinExistence type="predicted"/>
<accession>A0A8J1UQY7</accession>
<gene>
    <name evidence="2" type="ORF">OFUS_LOCUS7003</name>
</gene>
<dbReference type="Pfam" id="PF00535">
    <property type="entry name" value="Glycos_transf_2"/>
    <property type="match status" value="1"/>
</dbReference>
<protein>
    <recommendedName>
        <fullName evidence="1">Glycosyltransferase 2-like domain-containing protein</fullName>
    </recommendedName>
</protein>
<sequence length="418" mass="48954">MFTMIFQLLKNYYSYRYMLIFVTVGSILLLMNRKNINTTESITRLKKQEFMDTELTSTSKTMKIKELRCEPWENEDYNRVIGYGLDNYVKLTEFPTEHCSDNSLCGARLDNSIEPIRFRDDLPVDACLDPEICVTVICKTATRLNFAQKLVASIWRLYPRIFIIIVGDRNNKYTNDHIWYKTVLSNRHRLLYIQENSTVGISAGRNRALQLVKTKYFFLTDDDIIPATKSSYNLTDMLYLMQISDFDIIGGSYSPHIFTGIWHAANSNQTMNSIDGAVSSNAKKGFVNLFHYTKYHYAKLSCFESCYHTDATLNIFLAKTADIINISGWDCKFKMDQEHLDFFLRAKIARLKVGICYDFLFDHISSSTNVVHLRRLQLKPYFEHLFLEKWNITYVYSFGRLQRKKRVVLSRFSDNKYV</sequence>
<dbReference type="AlphaFoldDB" id="A0A8J1UQY7"/>
<dbReference type="SUPFAM" id="SSF53448">
    <property type="entry name" value="Nucleotide-diphospho-sugar transferases"/>
    <property type="match status" value="1"/>
</dbReference>
<reference evidence="2" key="1">
    <citation type="submission" date="2022-03" db="EMBL/GenBank/DDBJ databases">
        <authorList>
            <person name="Martin C."/>
        </authorList>
    </citation>
    <scope>NUCLEOTIDE SEQUENCE</scope>
</reference>